<dbReference type="Proteomes" id="UP001056120">
    <property type="component" value="Linkage Group LG23"/>
</dbReference>
<proteinExistence type="predicted"/>
<organism evidence="1 2">
    <name type="scientific">Smallanthus sonchifolius</name>
    <dbReference type="NCBI Taxonomy" id="185202"/>
    <lineage>
        <taxon>Eukaryota</taxon>
        <taxon>Viridiplantae</taxon>
        <taxon>Streptophyta</taxon>
        <taxon>Embryophyta</taxon>
        <taxon>Tracheophyta</taxon>
        <taxon>Spermatophyta</taxon>
        <taxon>Magnoliopsida</taxon>
        <taxon>eudicotyledons</taxon>
        <taxon>Gunneridae</taxon>
        <taxon>Pentapetalae</taxon>
        <taxon>asterids</taxon>
        <taxon>campanulids</taxon>
        <taxon>Asterales</taxon>
        <taxon>Asteraceae</taxon>
        <taxon>Asteroideae</taxon>
        <taxon>Heliantheae alliance</taxon>
        <taxon>Millerieae</taxon>
        <taxon>Smallanthus</taxon>
    </lineage>
</organism>
<dbReference type="EMBL" id="CM042040">
    <property type="protein sequence ID" value="KAI3717922.1"/>
    <property type="molecule type" value="Genomic_DNA"/>
</dbReference>
<protein>
    <submittedName>
        <fullName evidence="1">Uncharacterized protein</fullName>
    </submittedName>
</protein>
<reference evidence="1 2" key="2">
    <citation type="journal article" date="2022" name="Mol. Ecol. Resour.">
        <title>The genomes of chicory, endive, great burdock and yacon provide insights into Asteraceae paleo-polyploidization history and plant inulin production.</title>
        <authorList>
            <person name="Fan W."/>
            <person name="Wang S."/>
            <person name="Wang H."/>
            <person name="Wang A."/>
            <person name="Jiang F."/>
            <person name="Liu H."/>
            <person name="Zhao H."/>
            <person name="Xu D."/>
            <person name="Zhang Y."/>
        </authorList>
    </citation>
    <scope>NUCLEOTIDE SEQUENCE [LARGE SCALE GENOMIC DNA]</scope>
    <source>
        <strain evidence="2">cv. Yunnan</strain>
        <tissue evidence="1">Leaves</tissue>
    </source>
</reference>
<keyword evidence="2" id="KW-1185">Reference proteome</keyword>
<evidence type="ECO:0000313" key="2">
    <source>
        <dbReference type="Proteomes" id="UP001056120"/>
    </source>
</evidence>
<gene>
    <name evidence="1" type="ORF">L1987_69847</name>
</gene>
<accession>A0ACB9B616</accession>
<comment type="caution">
    <text evidence="1">The sequence shown here is derived from an EMBL/GenBank/DDBJ whole genome shotgun (WGS) entry which is preliminary data.</text>
</comment>
<reference evidence="2" key="1">
    <citation type="journal article" date="2022" name="Mol. Ecol. Resour.">
        <title>The genomes of chicory, endive, great burdock and yacon provide insights into Asteraceae palaeo-polyploidization history and plant inulin production.</title>
        <authorList>
            <person name="Fan W."/>
            <person name="Wang S."/>
            <person name="Wang H."/>
            <person name="Wang A."/>
            <person name="Jiang F."/>
            <person name="Liu H."/>
            <person name="Zhao H."/>
            <person name="Xu D."/>
            <person name="Zhang Y."/>
        </authorList>
    </citation>
    <scope>NUCLEOTIDE SEQUENCE [LARGE SCALE GENOMIC DNA]</scope>
    <source>
        <strain evidence="2">cv. Yunnan</strain>
    </source>
</reference>
<evidence type="ECO:0000313" key="1">
    <source>
        <dbReference type="EMBL" id="KAI3717922.1"/>
    </source>
</evidence>
<name>A0ACB9B616_9ASTR</name>
<sequence length="1584" mass="178598">MSRFEGVRVSDQSLQNQFSQAQLRSLKSRFLHVKKENGQVTVGDLPPLLANLKPFNVIFKEEEIRDILCEPGADEGIKLDFDGFLRAYINLQTQATKKIGNSKNASTFLKASTTLHTVQNSEKEVYVAHINSYLRDDPFMKQFLPIDSSSNALFDLVKDGVLLCKLINVAVPNTIDDRAINTKKELNLWERNENHTLCLNSAKAIGCTVVNVGSQDLADGKPHLVLGLISQIIKIQLLADLSLRKTPQLLELVDDDDDIEELVTLSPEKILLKWMNFHLKKAGYTKTVTNFSTDLKDAEAYAYLLNVLSPEHCNPVTLDTKDPAERAALVLEHAERMKCKRYLSPKDIVDGSANLNLAFVAQLFHERNGLSNDSSKVSYAEMMQDDEQVSREERCFRLWINSLGISSYVNNVFEDVRNGWILLEILDKVSPGSVNWKHTTKPPIKMPFRKVENCNQAVRIGKHLKFSLVNIQGNDIVQGNKKLILAFLWQLMRYNMLQLLKHLRTRSQEITDGYILKWANRKVKSTGRTSQMENYKDKTLSNGIFFLELLTAVEPRVVNWNLVTKGITDDEKKLNATYIISVARKLGCSIFLLPEDIMEVHPKMMLMLTASIMYFHLQQSDEEPESATSSVAVTPDASPAPSVNGDDDSFMNGEQFSTTIDDAASDTTCASNLEDISSLIHALHMWNENEISSGNAGPIFLGGYADNGVRKFYQQVKAWKYDILTATPEISVLSKDNHWIKLKKPKKSYEKMIRKILISVHCLCFLKSKPEASGKSLWVYLSKVFSLYDVRSSENDLIDHINFIRGAVKRDGTLEKSKLYSERVKQFLAAFLDNPRKRKSPDEAVGTATKPSFIVYDMNGETQDDDIITNQTEDSESDEEDDPFDTVCAICDDGGALTSCEGKCFRSFHATPDSDSTCESLCLTSKELEGQQYKCENCKYSLHQCFVCAQLGSSDKSSLNTEVFRCCSATCGHFYHPECVAKLLWKNDNAEQQALKEKIAAGEPFVCPAHKCALCKQTENEKVEDLQFAICRRCPKSYHRKCLPSDIMFDNQVGDDDEVRAWNGLLPKSRALIYCVEHEIDPEPEAPARPIIFKNIVNIKAQQPYKKKDAVKLTDDDSEQPSKKSELKSQKGVKKSSAVKPEGSSKKRAALSSFPESLKKKKAADTSKNPLRRNLSTKVKKSSPNDGKVTLGSRLFDLYMDKKSNNLEKDGTSVKEHKQTVMAKSQHTEVLPPIDDESKQRILALMKEAASSTTLDEIKKYHQEKVPSTHAFSSRVDKSIILARVEGSVEAIIVALKKLEGGCSVEEAKAVCEPGVIDQLMRWKDRLKVYLAPFLHGMRYTSFGRHFTKVEKLEKIVDKLKWYIEDGDMVVDFCCGANDFSCLMKNRLDEMGKKKCSYKNYDITQPKNDFNFEKRDWMKVSPKELPSGSGLIMGVNPPFGVNASLANKFIDNALLLSLSLLFSLFLQKLKGRFPPPSLYAITRVCMYVSVSDHARSSHSCKDSEKRRPLYDLVWEDVDLLAGKSFYLPGSADVNGKQIDQWNNTAPPLYLWSRPDWTSKHKSIAQQHGHIPQINHDSTGHTQVD</sequence>